<dbReference type="PROSITE" id="PS51819">
    <property type="entry name" value="VOC"/>
    <property type="match status" value="1"/>
</dbReference>
<dbReference type="SUPFAM" id="SSF54593">
    <property type="entry name" value="Glyoxalase/Bleomycin resistance protein/Dihydroxybiphenyl dioxygenase"/>
    <property type="match status" value="2"/>
</dbReference>
<name>A0A024HGF4_PSEKB</name>
<evidence type="ECO:0000259" key="1">
    <source>
        <dbReference type="PROSITE" id="PS51819"/>
    </source>
</evidence>
<dbReference type="AlphaFoldDB" id="A0A024HGF4"/>
<evidence type="ECO:0000313" key="3">
    <source>
        <dbReference type="Proteomes" id="UP000025241"/>
    </source>
</evidence>
<dbReference type="InterPro" id="IPR004360">
    <property type="entry name" value="Glyas_Fos-R_dOase_dom"/>
</dbReference>
<keyword evidence="3" id="KW-1185">Reference proteome</keyword>
<evidence type="ECO:0000313" key="2">
    <source>
        <dbReference type="EMBL" id="CDF83719.1"/>
    </source>
</evidence>
<dbReference type="eggNOG" id="COG0346">
    <property type="taxonomic scope" value="Bacteria"/>
</dbReference>
<dbReference type="InterPro" id="IPR037523">
    <property type="entry name" value="VOC_core"/>
</dbReference>
<dbReference type="PATRIC" id="fig|1301098.3.peg.2377"/>
<feature type="domain" description="VOC" evidence="1">
    <location>
        <begin position="155"/>
        <end position="272"/>
    </location>
</feature>
<dbReference type="Gene3D" id="3.10.180.10">
    <property type="entry name" value="2,3-Dihydroxybiphenyl 1,2-Dioxygenase, domain 1"/>
    <property type="match status" value="1"/>
</dbReference>
<dbReference type="STRING" id="1301098.PKB_2372"/>
<reference evidence="2 3" key="1">
    <citation type="submission" date="2013-03" db="EMBL/GenBank/DDBJ databases">
        <authorList>
            <person name="Linke B."/>
        </authorList>
    </citation>
    <scope>NUCLEOTIDE SEQUENCE [LARGE SCALE GENOMIC DNA]</scope>
    <source>
        <strain evidence="2 3">B13</strain>
    </source>
</reference>
<dbReference type="RefSeq" id="WP_043251905.1">
    <property type="nucleotide sequence ID" value="NZ_HG322950.1"/>
</dbReference>
<dbReference type="HOGENOM" id="CLU_052361_1_0_6"/>
<accession>A0A024HGF4</accession>
<dbReference type="InterPro" id="IPR029068">
    <property type="entry name" value="Glyas_Bleomycin-R_OHBP_Dase"/>
</dbReference>
<protein>
    <submittedName>
        <fullName evidence="2">Glyoxalase</fullName>
    </submittedName>
</protein>
<dbReference type="EMBL" id="HG322950">
    <property type="protein sequence ID" value="CDF83719.1"/>
    <property type="molecule type" value="Genomic_DNA"/>
</dbReference>
<organism evidence="2 3">
    <name type="scientific">Pseudomonas knackmussii (strain DSM 6978 / CCUG 54928 / LMG 23759 / B13)</name>
    <dbReference type="NCBI Taxonomy" id="1301098"/>
    <lineage>
        <taxon>Bacteria</taxon>
        <taxon>Pseudomonadati</taxon>
        <taxon>Pseudomonadota</taxon>
        <taxon>Gammaproteobacteria</taxon>
        <taxon>Pseudomonadales</taxon>
        <taxon>Pseudomonadaceae</taxon>
        <taxon>Pseudomonas</taxon>
    </lineage>
</organism>
<dbReference type="Pfam" id="PF00903">
    <property type="entry name" value="Glyoxalase"/>
    <property type="match status" value="1"/>
</dbReference>
<proteinExistence type="predicted"/>
<dbReference type="KEGG" id="pkc:PKB_2372"/>
<sequence length="313" mass="34334">MNILGLDALVFGVDDIQACADCLRDYGLTAVQLDENGGRFEALDGTAIVIRRGDDASLPKALGQTPSLRETVYGVAASDDLDAIADELGRDREVRRDAEGVLHSVDDLGFAIAFQVSCRRPFSAPADLTNAPGSAPQRPLNQLGITPDMPAVPRTLSHVVYFVPDAAKGEAFYRDRLGFVTTDSFIGVGPFMRTAGMDDHHCLFMIQTPPHMQGCEHFTFHMGSGTEVLLAGRRFEQKGWTSFWGPGRHLLGSNWFWYFNSPLGCHIEYDADMDKHDDAWAARQAPMSADNSQLFLFTSREKWAPGGPPPKQG</sequence>
<dbReference type="OrthoDB" id="6909416at2"/>
<reference evidence="2 3" key="2">
    <citation type="submission" date="2014-05" db="EMBL/GenBank/DDBJ databases">
        <title>Genome sequence of the 3-chlorobenzoate degrading bacterium Pseudomonas knackmussii B13 shows multiple evidence for horizontal gene transfer.</title>
        <authorList>
            <person name="Miyazaki R."/>
            <person name="Bertelli C."/>
            <person name="Falquet L."/>
            <person name="Robinson-Rechavi M."/>
            <person name="Gharib W."/>
            <person name="Roy S."/>
            <person name="Van der Meer J.R."/>
        </authorList>
    </citation>
    <scope>NUCLEOTIDE SEQUENCE [LARGE SCALE GENOMIC DNA]</scope>
    <source>
        <strain evidence="2 3">B13</strain>
    </source>
</reference>
<dbReference type="Proteomes" id="UP000025241">
    <property type="component" value="Chromosome I"/>
</dbReference>
<gene>
    <name evidence="2" type="ORF">PKB_2372</name>
</gene>